<dbReference type="Gene3D" id="1.25.40.10">
    <property type="entry name" value="Tetratricopeptide repeat domain"/>
    <property type="match status" value="2"/>
</dbReference>
<dbReference type="SMART" id="SM00862">
    <property type="entry name" value="Trans_reg_C"/>
    <property type="match status" value="1"/>
</dbReference>
<organism evidence="5 6">
    <name type="scientific">Winogradskya humida</name>
    <dbReference type="NCBI Taxonomy" id="113566"/>
    <lineage>
        <taxon>Bacteria</taxon>
        <taxon>Bacillati</taxon>
        <taxon>Actinomycetota</taxon>
        <taxon>Actinomycetes</taxon>
        <taxon>Micromonosporales</taxon>
        <taxon>Micromonosporaceae</taxon>
        <taxon>Winogradskya</taxon>
    </lineage>
</organism>
<dbReference type="InterPro" id="IPR001867">
    <property type="entry name" value="OmpR/PhoB-type_DNA-bd"/>
</dbReference>
<dbReference type="Pfam" id="PF00486">
    <property type="entry name" value="Trans_reg_C"/>
    <property type="match status" value="1"/>
</dbReference>
<evidence type="ECO:0000256" key="1">
    <source>
        <dbReference type="ARBA" id="ARBA00005820"/>
    </source>
</evidence>
<dbReference type="PANTHER" id="PTHR47691">
    <property type="entry name" value="REGULATOR-RELATED"/>
    <property type="match status" value="1"/>
</dbReference>
<sequence>MAPGCPYGGDSAEVRRRDVIYEVLGELQLRDPLGGQPLPLPTGVQLKVLAALLVQPNKRLPHAELLRMAWGTSHVQEAQLHKAISALRRRVGRSHDIVTHTRFGYELRVADDELDLLAFEKLTVAAEAAGQRHRPGEEADLLDRALRLWRGPRPLANVPGPVFATVAHGLQQRRKRAAVRLFTLRVQRGEFTGVLGDLQRVTDEFATDHQLHRLLMVALYRSGHRAEAIEVYERYAKALRAEIGEPDAELRMLKYAIGRGDDDGVTKALPLPEQPVRGAHAVPRQLPAAPPDFVGREPLLAELVWLLRAGSPYRIMVVPGLGGIGKTTLALQAAHRSLAVYPDGQLWAELRGASADPADPGEILAQFLRALDAPVVPESTAERGALFRTLLADRRMLVVLDDAGSAAQIRPLIPAGDGCRVLVTTRRHLPDVQGAHHVGTLEPLGDDDAARLFASIVAASRIGLDGEQDAIRDVIGLCGGLPLALRVVAALRVHDHPRPTAELARRLRAQGPAAYAFGDASLARTLEAGLAPLEPAHRRLFTDLGLVPLPAFGVWTAVALTGDAAQARAGLAELAAASMVETTTAPLRYRFHDLTREYAYRRALAERPDPAERDALLARVCTALLTLARRAHRGLYGGDFEVVHSDIPDAVLPAEAYAEVDADPIGWFRAERLSLRAAVEVAAQLGLAALAWDLAVSAHEFYTLRSEHDDWLTTHLTALRACRAAGDGRGEGIVLACLGQPSLVAGGRRDGVSGIAELSRAVELLTAAGDRHGLAIARRTLANALRRRGRSARALVLFEQALGGYEDAGDLVGQCQTLRFIGQVHLDRGDHKPAAEVLAHAEQVAADLGRPLLIAQTRYWTGYSCLAVGDLTAAALAFSRVREVLGPDRGVGYGYALHGLGDLARHWHEPDDARAHLGLAVAVAHEHADALLEGRVHLSLADLWQDEGRAGEHLAELRRAARCFADCDAAYLEVPAQARLAEAETAAGAAEAAASAWARVDHLYAAGEVPEQDRTARHR</sequence>
<dbReference type="PANTHER" id="PTHR47691:SF3">
    <property type="entry name" value="HTH-TYPE TRANSCRIPTIONAL REGULATOR RV0890C-RELATED"/>
    <property type="match status" value="1"/>
</dbReference>
<dbReference type="Pfam" id="PF03704">
    <property type="entry name" value="BTAD"/>
    <property type="match status" value="1"/>
</dbReference>
<proteinExistence type="inferred from homology"/>
<evidence type="ECO:0000256" key="2">
    <source>
        <dbReference type="ARBA" id="ARBA00023125"/>
    </source>
</evidence>
<dbReference type="SUPFAM" id="SSF46894">
    <property type="entry name" value="C-terminal effector domain of the bipartite response regulators"/>
    <property type="match status" value="1"/>
</dbReference>
<comment type="caution">
    <text evidence="5">The sequence shown here is derived from an EMBL/GenBank/DDBJ whole genome shotgun (WGS) entry which is preliminary data.</text>
</comment>
<comment type="similarity">
    <text evidence="1">Belongs to the AfsR/DnrI/RedD regulatory family.</text>
</comment>
<evidence type="ECO:0000313" key="6">
    <source>
        <dbReference type="Proteomes" id="UP000603200"/>
    </source>
</evidence>
<protein>
    <submittedName>
        <fullName evidence="5">SARP family transcriptional regulator</fullName>
    </submittedName>
</protein>
<name>A0ABQ3ZXZ7_9ACTN</name>
<evidence type="ECO:0000259" key="4">
    <source>
        <dbReference type="PROSITE" id="PS51755"/>
    </source>
</evidence>
<reference evidence="5 6" key="1">
    <citation type="submission" date="2021-01" db="EMBL/GenBank/DDBJ databases">
        <title>Whole genome shotgun sequence of Actinoplanes humidus NBRC 14915.</title>
        <authorList>
            <person name="Komaki H."/>
            <person name="Tamura T."/>
        </authorList>
    </citation>
    <scope>NUCLEOTIDE SEQUENCE [LARGE SCALE GENOMIC DNA]</scope>
    <source>
        <strain evidence="5 6">NBRC 14915</strain>
    </source>
</reference>
<dbReference type="PROSITE" id="PS51755">
    <property type="entry name" value="OMPR_PHOB"/>
    <property type="match status" value="1"/>
</dbReference>
<dbReference type="SUPFAM" id="SSF52540">
    <property type="entry name" value="P-loop containing nucleoside triphosphate hydrolases"/>
    <property type="match status" value="1"/>
</dbReference>
<dbReference type="InterPro" id="IPR036388">
    <property type="entry name" value="WH-like_DNA-bd_sf"/>
</dbReference>
<dbReference type="InterPro" id="IPR003593">
    <property type="entry name" value="AAA+_ATPase"/>
</dbReference>
<dbReference type="InterPro" id="IPR002182">
    <property type="entry name" value="NB-ARC"/>
</dbReference>
<dbReference type="EMBL" id="BOMN01000092">
    <property type="protein sequence ID" value="GIE23464.1"/>
    <property type="molecule type" value="Genomic_DNA"/>
</dbReference>
<dbReference type="CDD" id="cd15831">
    <property type="entry name" value="BTAD"/>
    <property type="match status" value="1"/>
</dbReference>
<feature type="DNA-binding region" description="OmpR/PhoB-type" evidence="3">
    <location>
        <begin position="11"/>
        <end position="109"/>
    </location>
</feature>
<dbReference type="InterPro" id="IPR027417">
    <property type="entry name" value="P-loop_NTPase"/>
</dbReference>
<dbReference type="SMART" id="SM01043">
    <property type="entry name" value="BTAD"/>
    <property type="match status" value="1"/>
</dbReference>
<keyword evidence="2 3" id="KW-0238">DNA-binding</keyword>
<evidence type="ECO:0000313" key="5">
    <source>
        <dbReference type="EMBL" id="GIE23464.1"/>
    </source>
</evidence>
<dbReference type="PRINTS" id="PR00364">
    <property type="entry name" value="DISEASERSIST"/>
</dbReference>
<feature type="domain" description="OmpR/PhoB-type" evidence="4">
    <location>
        <begin position="11"/>
        <end position="109"/>
    </location>
</feature>
<dbReference type="SMART" id="SM00382">
    <property type="entry name" value="AAA"/>
    <property type="match status" value="1"/>
</dbReference>
<dbReference type="Proteomes" id="UP000603200">
    <property type="component" value="Unassembled WGS sequence"/>
</dbReference>
<dbReference type="Gene3D" id="1.10.10.10">
    <property type="entry name" value="Winged helix-like DNA-binding domain superfamily/Winged helix DNA-binding domain"/>
    <property type="match status" value="1"/>
</dbReference>
<dbReference type="SUPFAM" id="SSF48452">
    <property type="entry name" value="TPR-like"/>
    <property type="match status" value="3"/>
</dbReference>
<dbReference type="InterPro" id="IPR016032">
    <property type="entry name" value="Sig_transdc_resp-reg_C-effctor"/>
</dbReference>
<evidence type="ECO:0000256" key="3">
    <source>
        <dbReference type="PROSITE-ProRule" id="PRU01091"/>
    </source>
</evidence>
<dbReference type="Pfam" id="PF00931">
    <property type="entry name" value="NB-ARC"/>
    <property type="match status" value="1"/>
</dbReference>
<accession>A0ABQ3ZXZ7</accession>
<dbReference type="Gene3D" id="3.40.50.300">
    <property type="entry name" value="P-loop containing nucleotide triphosphate hydrolases"/>
    <property type="match status" value="1"/>
</dbReference>
<dbReference type="InterPro" id="IPR011990">
    <property type="entry name" value="TPR-like_helical_dom_sf"/>
</dbReference>
<keyword evidence="6" id="KW-1185">Reference proteome</keyword>
<gene>
    <name evidence="5" type="ORF">Ahu01nite_065660</name>
</gene>
<dbReference type="InterPro" id="IPR005158">
    <property type="entry name" value="BTAD"/>
</dbReference>